<dbReference type="EMBL" id="CAXKWB010000306">
    <property type="protein sequence ID" value="CAL4060264.1"/>
    <property type="molecule type" value="Genomic_DNA"/>
</dbReference>
<keyword evidence="4" id="KW-1185">Reference proteome</keyword>
<evidence type="ECO:0000256" key="1">
    <source>
        <dbReference type="SAM" id="MobiDB-lite"/>
    </source>
</evidence>
<feature type="signal peptide" evidence="2">
    <location>
        <begin position="1"/>
        <end position="19"/>
    </location>
</feature>
<comment type="caution">
    <text evidence="3">The sequence shown here is derived from an EMBL/GenBank/DDBJ whole genome shotgun (WGS) entry which is preliminary data.</text>
</comment>
<gene>
    <name evidence="3" type="ORF">MNOR_LOCUS1192</name>
</gene>
<feature type="chain" id="PRO_5043729910" evidence="2">
    <location>
        <begin position="20"/>
        <end position="214"/>
    </location>
</feature>
<reference evidence="3 4" key="1">
    <citation type="submission" date="2024-05" db="EMBL/GenBank/DDBJ databases">
        <authorList>
            <person name="Wallberg A."/>
        </authorList>
    </citation>
    <scope>NUCLEOTIDE SEQUENCE [LARGE SCALE GENOMIC DNA]</scope>
</reference>
<accession>A0AAV2PK96</accession>
<dbReference type="Proteomes" id="UP001497623">
    <property type="component" value="Unassembled WGS sequence"/>
</dbReference>
<sequence>MRLSVVILLLLIQVFVNHAQDIKQTKPAVKPPSGVHTLPARLPQTKPAERPQNPKYGPILKNNVQTLPYRLPQTKPATRPQIGVRPFYYQPHQGPAANTRPLPRPSRPTYTVYRRPTNYQVPPGRLHQTRPHQRPQIGVRPPQHYQTLPGRLHQTRPLQRYPKHTGSTNDYKTHSDYRTNDMPNECQNSCVNQPPKTVGICCRRHNQCCYQGYF</sequence>
<feature type="region of interest" description="Disordered" evidence="1">
    <location>
        <begin position="86"/>
        <end position="171"/>
    </location>
</feature>
<keyword evidence="2" id="KW-0732">Signal</keyword>
<evidence type="ECO:0000313" key="4">
    <source>
        <dbReference type="Proteomes" id="UP001497623"/>
    </source>
</evidence>
<feature type="region of interest" description="Disordered" evidence="1">
    <location>
        <begin position="26"/>
        <end position="58"/>
    </location>
</feature>
<proteinExistence type="predicted"/>
<evidence type="ECO:0000313" key="3">
    <source>
        <dbReference type="EMBL" id="CAL4060264.1"/>
    </source>
</evidence>
<name>A0AAV2PK96_MEGNR</name>
<protein>
    <submittedName>
        <fullName evidence="3">Uncharacterized protein</fullName>
    </submittedName>
</protein>
<organism evidence="3 4">
    <name type="scientific">Meganyctiphanes norvegica</name>
    <name type="common">Northern krill</name>
    <name type="synonym">Thysanopoda norvegica</name>
    <dbReference type="NCBI Taxonomy" id="48144"/>
    <lineage>
        <taxon>Eukaryota</taxon>
        <taxon>Metazoa</taxon>
        <taxon>Ecdysozoa</taxon>
        <taxon>Arthropoda</taxon>
        <taxon>Crustacea</taxon>
        <taxon>Multicrustacea</taxon>
        <taxon>Malacostraca</taxon>
        <taxon>Eumalacostraca</taxon>
        <taxon>Eucarida</taxon>
        <taxon>Euphausiacea</taxon>
        <taxon>Euphausiidae</taxon>
        <taxon>Meganyctiphanes</taxon>
    </lineage>
</organism>
<evidence type="ECO:0000256" key="2">
    <source>
        <dbReference type="SAM" id="SignalP"/>
    </source>
</evidence>
<dbReference type="AlphaFoldDB" id="A0AAV2PK96"/>